<gene>
    <name evidence="3" type="ORF">ACAOBT_LOCUS34806</name>
</gene>
<accession>A0A9P0MLI5</accession>
<evidence type="ECO:0000259" key="2">
    <source>
        <dbReference type="PROSITE" id="PS51468"/>
    </source>
</evidence>
<organism evidence="3 4">
    <name type="scientific">Acanthoscelides obtectus</name>
    <name type="common">Bean weevil</name>
    <name type="synonym">Bruchus obtectus</name>
    <dbReference type="NCBI Taxonomy" id="200917"/>
    <lineage>
        <taxon>Eukaryota</taxon>
        <taxon>Metazoa</taxon>
        <taxon>Ecdysozoa</taxon>
        <taxon>Arthropoda</taxon>
        <taxon>Hexapoda</taxon>
        <taxon>Insecta</taxon>
        <taxon>Pterygota</taxon>
        <taxon>Neoptera</taxon>
        <taxon>Endopterygota</taxon>
        <taxon>Coleoptera</taxon>
        <taxon>Polyphaga</taxon>
        <taxon>Cucujiformia</taxon>
        <taxon>Chrysomeloidea</taxon>
        <taxon>Chrysomelidae</taxon>
        <taxon>Bruchinae</taxon>
        <taxon>Bruchini</taxon>
        <taxon>Acanthoscelides</taxon>
    </lineage>
</organism>
<dbReference type="PROSITE" id="PS51468">
    <property type="entry name" value="VIT"/>
    <property type="match status" value="1"/>
</dbReference>
<feature type="signal peptide" evidence="1">
    <location>
        <begin position="1"/>
        <end position="19"/>
    </location>
</feature>
<dbReference type="PANTHER" id="PTHR10338">
    <property type="entry name" value="INTER-ALPHA-TRYPSIN INHIBITOR HEAVY CHAIN FAMILY MEMBER"/>
    <property type="match status" value="1"/>
</dbReference>
<dbReference type="InterPro" id="IPR050934">
    <property type="entry name" value="ITIH"/>
</dbReference>
<protein>
    <recommendedName>
        <fullName evidence="2">VIT domain-containing protein</fullName>
    </recommendedName>
</protein>
<comment type="caution">
    <text evidence="3">The sequence shown here is derived from an EMBL/GenBank/DDBJ whole genome shotgun (WGS) entry which is preliminary data.</text>
</comment>
<dbReference type="SMART" id="SM00609">
    <property type="entry name" value="VIT"/>
    <property type="match status" value="1"/>
</dbReference>
<dbReference type="EMBL" id="CAKOFQ010008707">
    <property type="protein sequence ID" value="CAH2015524.1"/>
    <property type="molecule type" value="Genomic_DNA"/>
</dbReference>
<proteinExistence type="predicted"/>
<reference evidence="3" key="1">
    <citation type="submission" date="2022-03" db="EMBL/GenBank/DDBJ databases">
        <authorList>
            <person name="Sayadi A."/>
        </authorList>
    </citation>
    <scope>NUCLEOTIDE SEQUENCE</scope>
</reference>
<evidence type="ECO:0000313" key="3">
    <source>
        <dbReference type="EMBL" id="CAH2015524.1"/>
    </source>
</evidence>
<sequence length="192" mass="21731">MKRVLPGILALLIVQSAYCFPQVTDTSSLVVSSTEPANNNGGEIKGKEEKPVVPKIYEMNINTNVSNRYAKTQIASKVKNLDKSPNEVEFSVVTPDRAFISGFVMEIDGKSYKAYVQEKQEAKKTYDEAVASGRGRSTCARKRQRLHRFTVSVNVEPQSKAVFYLQYEELLQRQNGKYENCYNIHLDNPLRT</sequence>
<dbReference type="PANTHER" id="PTHR10338:SF108">
    <property type="entry name" value="INTER-ALPHA-TRYPSIN INHIBITOR HEAVY CHAIN H4-LIKE PROTEIN"/>
    <property type="match status" value="1"/>
</dbReference>
<dbReference type="Proteomes" id="UP001152888">
    <property type="component" value="Unassembled WGS sequence"/>
</dbReference>
<dbReference type="OrthoDB" id="299997at2759"/>
<evidence type="ECO:0000256" key="1">
    <source>
        <dbReference type="SAM" id="SignalP"/>
    </source>
</evidence>
<feature type="chain" id="PRO_5040453975" description="VIT domain-containing protein" evidence="1">
    <location>
        <begin position="20"/>
        <end position="192"/>
    </location>
</feature>
<evidence type="ECO:0000313" key="4">
    <source>
        <dbReference type="Proteomes" id="UP001152888"/>
    </source>
</evidence>
<name>A0A9P0MLI5_ACAOB</name>
<keyword evidence="1" id="KW-0732">Signal</keyword>
<dbReference type="Pfam" id="PF08487">
    <property type="entry name" value="VIT"/>
    <property type="match status" value="1"/>
</dbReference>
<keyword evidence="4" id="KW-1185">Reference proteome</keyword>
<feature type="domain" description="VIT" evidence="2">
    <location>
        <begin position="40"/>
        <end position="169"/>
    </location>
</feature>
<dbReference type="InterPro" id="IPR013694">
    <property type="entry name" value="VIT"/>
</dbReference>
<dbReference type="AlphaFoldDB" id="A0A9P0MLI5"/>